<protein>
    <recommendedName>
        <fullName evidence="3">RING-type E3 ubiquitin transferase</fullName>
        <ecNumber evidence="3">2.3.2.27</ecNumber>
    </recommendedName>
</protein>
<evidence type="ECO:0000256" key="3">
    <source>
        <dbReference type="ARBA" id="ARBA00012483"/>
    </source>
</evidence>
<dbReference type="Gene3D" id="3.30.40.10">
    <property type="entry name" value="Zinc/RING finger domain, C3HC4 (zinc finger)"/>
    <property type="match status" value="1"/>
</dbReference>
<evidence type="ECO:0000256" key="1">
    <source>
        <dbReference type="ARBA" id="ARBA00000900"/>
    </source>
</evidence>
<dbReference type="PANTHER" id="PTHR23315:SF82">
    <property type="entry name" value="RING-TYPE E3 UBIQUITIN TRANSFERASE"/>
    <property type="match status" value="1"/>
</dbReference>
<dbReference type="InterPro" id="IPR016024">
    <property type="entry name" value="ARM-type_fold"/>
</dbReference>
<gene>
    <name evidence="8" type="ORF">NCGR_LOCUS47344</name>
</gene>
<evidence type="ECO:0000256" key="6">
    <source>
        <dbReference type="SAM" id="MobiDB-lite"/>
    </source>
</evidence>
<keyword evidence="9" id="KW-1185">Reference proteome</keyword>
<dbReference type="SUPFAM" id="SSF48371">
    <property type="entry name" value="ARM repeat"/>
    <property type="match status" value="1"/>
</dbReference>
<organism evidence="8 9">
    <name type="scientific">Miscanthus lutarioriparius</name>
    <dbReference type="NCBI Taxonomy" id="422564"/>
    <lineage>
        <taxon>Eukaryota</taxon>
        <taxon>Viridiplantae</taxon>
        <taxon>Streptophyta</taxon>
        <taxon>Embryophyta</taxon>
        <taxon>Tracheophyta</taxon>
        <taxon>Spermatophyta</taxon>
        <taxon>Magnoliopsida</taxon>
        <taxon>Liliopsida</taxon>
        <taxon>Poales</taxon>
        <taxon>Poaceae</taxon>
        <taxon>PACMAD clade</taxon>
        <taxon>Panicoideae</taxon>
        <taxon>Andropogonodae</taxon>
        <taxon>Andropogoneae</taxon>
        <taxon>Saccharinae</taxon>
        <taxon>Miscanthus</taxon>
    </lineage>
</organism>
<reference evidence="8" key="1">
    <citation type="submission" date="2020-10" db="EMBL/GenBank/DDBJ databases">
        <authorList>
            <person name="Han B."/>
            <person name="Lu T."/>
            <person name="Zhao Q."/>
            <person name="Huang X."/>
            <person name="Zhao Y."/>
        </authorList>
    </citation>
    <scope>NUCLEOTIDE SEQUENCE</scope>
</reference>
<dbReference type="Pfam" id="PF04564">
    <property type="entry name" value="U-box"/>
    <property type="match status" value="1"/>
</dbReference>
<accession>A0A811R2P6</accession>
<comment type="pathway">
    <text evidence="2">Protein modification; protein ubiquitination.</text>
</comment>
<dbReference type="EC" id="2.3.2.27" evidence="3"/>
<dbReference type="UniPathway" id="UPA00143"/>
<feature type="compositionally biased region" description="Acidic residues" evidence="6">
    <location>
        <begin position="148"/>
        <end position="158"/>
    </location>
</feature>
<dbReference type="PROSITE" id="PS51698">
    <property type="entry name" value="U_BOX"/>
    <property type="match status" value="1"/>
</dbReference>
<feature type="compositionally biased region" description="Acidic residues" evidence="6">
    <location>
        <begin position="1"/>
        <end position="13"/>
    </location>
</feature>
<comment type="catalytic activity">
    <reaction evidence="1">
        <text>S-ubiquitinyl-[E2 ubiquitin-conjugating enzyme]-L-cysteine + [acceptor protein]-L-lysine = [E2 ubiquitin-conjugating enzyme]-L-cysteine + N(6)-ubiquitinyl-[acceptor protein]-L-lysine.</text>
        <dbReference type="EC" id="2.3.2.27"/>
    </reaction>
</comment>
<feature type="compositionally biased region" description="Pro residues" evidence="6">
    <location>
        <begin position="24"/>
        <end position="48"/>
    </location>
</feature>
<dbReference type="AlphaFoldDB" id="A0A811R2P6"/>
<dbReference type="SUPFAM" id="SSF57850">
    <property type="entry name" value="RING/U-box"/>
    <property type="match status" value="1"/>
</dbReference>
<feature type="compositionally biased region" description="Low complexity" evidence="6">
    <location>
        <begin position="49"/>
        <end position="63"/>
    </location>
</feature>
<feature type="compositionally biased region" description="Basic and acidic residues" evidence="6">
    <location>
        <begin position="112"/>
        <end position="123"/>
    </location>
</feature>
<feature type="domain" description="U-box" evidence="7">
    <location>
        <begin position="294"/>
        <end position="387"/>
    </location>
</feature>
<evidence type="ECO:0000259" key="7">
    <source>
        <dbReference type="PROSITE" id="PS51698"/>
    </source>
</evidence>
<keyword evidence="5" id="KW-0833">Ubl conjugation pathway</keyword>
<dbReference type="GO" id="GO:0061630">
    <property type="term" value="F:ubiquitin protein ligase activity"/>
    <property type="evidence" value="ECO:0007669"/>
    <property type="project" value="UniProtKB-EC"/>
</dbReference>
<dbReference type="OrthoDB" id="10064100at2759"/>
<dbReference type="SMART" id="SM00504">
    <property type="entry name" value="Ubox"/>
    <property type="match status" value="1"/>
</dbReference>
<dbReference type="EMBL" id="CAJGYO010000012">
    <property type="protein sequence ID" value="CAD6264039.1"/>
    <property type="molecule type" value="Genomic_DNA"/>
</dbReference>
<dbReference type="InterPro" id="IPR013083">
    <property type="entry name" value="Znf_RING/FYVE/PHD"/>
</dbReference>
<evidence type="ECO:0000256" key="2">
    <source>
        <dbReference type="ARBA" id="ARBA00004906"/>
    </source>
</evidence>
<dbReference type="FunFam" id="1.25.10.10:FF:000893">
    <property type="entry name" value="RING-type E3 ubiquitin transferase"/>
    <property type="match status" value="1"/>
</dbReference>
<dbReference type="InterPro" id="IPR011989">
    <property type="entry name" value="ARM-like"/>
</dbReference>
<dbReference type="InterPro" id="IPR003613">
    <property type="entry name" value="Ubox_domain"/>
</dbReference>
<dbReference type="GO" id="GO:0016567">
    <property type="term" value="P:protein ubiquitination"/>
    <property type="evidence" value="ECO:0007669"/>
    <property type="project" value="UniProtKB-UniPathway"/>
</dbReference>
<proteinExistence type="predicted"/>
<keyword evidence="4" id="KW-0808">Transferase</keyword>
<dbReference type="PANTHER" id="PTHR23315">
    <property type="entry name" value="U BOX DOMAIN-CONTAINING"/>
    <property type="match status" value="1"/>
</dbReference>
<feature type="region of interest" description="Disordered" evidence="6">
    <location>
        <begin position="1"/>
        <end position="158"/>
    </location>
</feature>
<dbReference type="Proteomes" id="UP000604825">
    <property type="component" value="Unassembled WGS sequence"/>
</dbReference>
<evidence type="ECO:0000313" key="9">
    <source>
        <dbReference type="Proteomes" id="UP000604825"/>
    </source>
</evidence>
<dbReference type="Gene3D" id="1.25.10.10">
    <property type="entry name" value="Leucine-rich Repeat Variant"/>
    <property type="match status" value="1"/>
</dbReference>
<feature type="compositionally biased region" description="Low complexity" evidence="6">
    <location>
        <begin position="660"/>
        <end position="673"/>
    </location>
</feature>
<feature type="region of interest" description="Disordered" evidence="6">
    <location>
        <begin position="644"/>
        <end position="687"/>
    </location>
</feature>
<name>A0A811R2P6_9POAL</name>
<sequence length="712" mass="78168">MDWSEEGINEEEEPTLRRRTARPRSPPGGRPFPLPRPPPGGQPLPLARPPGSRSPSPRRGGLADFSGSRSPSPRRVTMMATRMGSSVRTTRRSPPPIRSDADAPAGDGGEDTGVKEIIAKMREGLPTPAPWDGTGTSDSGRGGGEGGGADEEEPQVEEDEGFVTFSFQELVGPLVVDGEEVLDAFVGSDEARAGNAAELLEATMGPNTGPRTEAIKTELVVNRWLLDLAGLERWMRTAEAVTELEWFTGLCCDENNPPPQIDLFECAFRALDNASAVELHRGADARKRWIGPVGVPQFFICPVSNKVMENPVVIASGKERGIFHRLCFLCDAISRVLTVDRSALEEWQKENRRVCPVTGEVLAYIMCIPNVLIKLCIEHWRAANKIAATDPPDISHDLEVLIGQATLMPHSPRSSKEVRNSIFLLHEILVANERAVVHLIGCRPGTIAKLVSVLPETCLDPDDPELDDIIIRILEKAASYGPNKAVFGDDQYAVPVLIARTLLGPVPMRARCAHILGLLADDHYNKIKIGELGGFAPLVELLYVGDKGAKKTAARVIARLCEAQENQSKFQKEGVVDATISVLRNDGLAEEAQNILLRIADSSDTLTEAFFKLVSIKDDEMCQKMSEFLWRTFVLMKREDKHDVGSSMTASKKTAWGDRSSTSSDAHKSSTSSEGSADQRALRKQNKEDVKTIVSWLQKRCSFPRTYRYRED</sequence>
<evidence type="ECO:0000256" key="5">
    <source>
        <dbReference type="ARBA" id="ARBA00022786"/>
    </source>
</evidence>
<evidence type="ECO:0000313" key="8">
    <source>
        <dbReference type="EMBL" id="CAD6264039.1"/>
    </source>
</evidence>
<comment type="caution">
    <text evidence="8">The sequence shown here is derived from an EMBL/GenBank/DDBJ whole genome shotgun (WGS) entry which is preliminary data.</text>
</comment>
<evidence type="ECO:0000256" key="4">
    <source>
        <dbReference type="ARBA" id="ARBA00022679"/>
    </source>
</evidence>